<gene>
    <name evidence="1" type="ORF">SDC9_190551</name>
</gene>
<organism evidence="1">
    <name type="scientific">bioreactor metagenome</name>
    <dbReference type="NCBI Taxonomy" id="1076179"/>
    <lineage>
        <taxon>unclassified sequences</taxon>
        <taxon>metagenomes</taxon>
        <taxon>ecological metagenomes</taxon>
    </lineage>
</organism>
<evidence type="ECO:0000313" key="1">
    <source>
        <dbReference type="EMBL" id="MPN42992.1"/>
    </source>
</evidence>
<comment type="caution">
    <text evidence="1">The sequence shown here is derived from an EMBL/GenBank/DDBJ whole genome shotgun (WGS) entry which is preliminary data.</text>
</comment>
<sequence length="60" mass="6890">MAGSNQRTFTAGKWTGIDPKKHRERRLINIQSRQDFRVFRIGNRMSDADILQTGNGNNIT</sequence>
<reference evidence="1" key="1">
    <citation type="submission" date="2019-08" db="EMBL/GenBank/DDBJ databases">
        <authorList>
            <person name="Kucharzyk K."/>
            <person name="Murdoch R.W."/>
            <person name="Higgins S."/>
            <person name="Loffler F."/>
        </authorList>
    </citation>
    <scope>NUCLEOTIDE SEQUENCE</scope>
</reference>
<proteinExistence type="predicted"/>
<dbReference type="AlphaFoldDB" id="A0A645HWY8"/>
<name>A0A645HWY8_9ZZZZ</name>
<accession>A0A645HWY8</accession>
<dbReference type="EMBL" id="VSSQ01101096">
    <property type="protein sequence ID" value="MPN42992.1"/>
    <property type="molecule type" value="Genomic_DNA"/>
</dbReference>
<protein>
    <submittedName>
        <fullName evidence="1">Uncharacterized protein</fullName>
    </submittedName>
</protein>